<dbReference type="AlphaFoldDB" id="A0A218XX54"/>
<dbReference type="Proteomes" id="UP000197138">
    <property type="component" value="Unassembled WGS sequence"/>
</dbReference>
<accession>A0A218XX54</accession>
<protein>
    <submittedName>
        <fullName evidence="1">Uncharacterized protein</fullName>
    </submittedName>
</protein>
<proteinExistence type="predicted"/>
<organism evidence="1 2">
    <name type="scientific">Punica granatum</name>
    <name type="common">Pomegranate</name>
    <dbReference type="NCBI Taxonomy" id="22663"/>
    <lineage>
        <taxon>Eukaryota</taxon>
        <taxon>Viridiplantae</taxon>
        <taxon>Streptophyta</taxon>
        <taxon>Embryophyta</taxon>
        <taxon>Tracheophyta</taxon>
        <taxon>Spermatophyta</taxon>
        <taxon>Magnoliopsida</taxon>
        <taxon>eudicotyledons</taxon>
        <taxon>Gunneridae</taxon>
        <taxon>Pentapetalae</taxon>
        <taxon>rosids</taxon>
        <taxon>malvids</taxon>
        <taxon>Myrtales</taxon>
        <taxon>Lythraceae</taxon>
        <taxon>Punica</taxon>
    </lineage>
</organism>
<evidence type="ECO:0000313" key="1">
    <source>
        <dbReference type="EMBL" id="OWM89226.1"/>
    </source>
</evidence>
<sequence length="73" mass="8403">MEGTTIHGPRGCKSHYKPKIRLDSSKGRYLNWQKESYPEQWMTCNPILVSWIFNHLDKALKNSVAGVKNAKTL</sequence>
<evidence type="ECO:0000313" key="2">
    <source>
        <dbReference type="Proteomes" id="UP000197138"/>
    </source>
</evidence>
<dbReference type="EMBL" id="MTKT01000670">
    <property type="protein sequence ID" value="OWM89226.1"/>
    <property type="molecule type" value="Genomic_DNA"/>
</dbReference>
<reference evidence="2" key="1">
    <citation type="journal article" date="2017" name="Plant J.">
        <title>The pomegranate (Punica granatum L.) genome and the genomics of punicalagin biosynthesis.</title>
        <authorList>
            <person name="Qin G."/>
            <person name="Xu C."/>
            <person name="Ming R."/>
            <person name="Tang H."/>
            <person name="Guyot R."/>
            <person name="Kramer E.M."/>
            <person name="Hu Y."/>
            <person name="Yi X."/>
            <person name="Qi Y."/>
            <person name="Xu X."/>
            <person name="Gao Z."/>
            <person name="Pan H."/>
            <person name="Jian J."/>
            <person name="Tian Y."/>
            <person name="Yue Z."/>
            <person name="Xu Y."/>
        </authorList>
    </citation>
    <scope>NUCLEOTIDE SEQUENCE [LARGE SCALE GENOMIC DNA]</scope>
    <source>
        <strain evidence="2">cv. Dabenzi</strain>
    </source>
</reference>
<gene>
    <name evidence="1" type="ORF">CDL15_Pgr010513</name>
</gene>
<comment type="caution">
    <text evidence="1">The sequence shown here is derived from an EMBL/GenBank/DDBJ whole genome shotgun (WGS) entry which is preliminary data.</text>
</comment>
<name>A0A218XX54_PUNGR</name>